<feature type="compositionally biased region" description="Basic and acidic residues" evidence="1">
    <location>
        <begin position="481"/>
        <end position="503"/>
    </location>
</feature>
<feature type="compositionally biased region" description="Low complexity" evidence="1">
    <location>
        <begin position="1"/>
        <end position="10"/>
    </location>
</feature>
<evidence type="ECO:0000313" key="2">
    <source>
        <dbReference type="EMBL" id="CAA9569046.1"/>
    </source>
</evidence>
<feature type="compositionally biased region" description="Basic residues" evidence="1">
    <location>
        <begin position="160"/>
        <end position="175"/>
    </location>
</feature>
<feature type="compositionally biased region" description="Basic residues" evidence="1">
    <location>
        <begin position="516"/>
        <end position="533"/>
    </location>
</feature>
<feature type="non-terminal residue" evidence="2">
    <location>
        <position position="545"/>
    </location>
</feature>
<feature type="compositionally biased region" description="Basic residues" evidence="1">
    <location>
        <begin position="14"/>
        <end position="28"/>
    </location>
</feature>
<feature type="region of interest" description="Disordered" evidence="1">
    <location>
        <begin position="88"/>
        <end position="545"/>
    </location>
</feature>
<organism evidence="2">
    <name type="scientific">uncultured Thermomicrobiales bacterium</name>
    <dbReference type="NCBI Taxonomy" id="1645740"/>
    <lineage>
        <taxon>Bacteria</taxon>
        <taxon>Pseudomonadati</taxon>
        <taxon>Thermomicrobiota</taxon>
        <taxon>Thermomicrobia</taxon>
        <taxon>Thermomicrobiales</taxon>
        <taxon>environmental samples</taxon>
    </lineage>
</organism>
<feature type="compositionally biased region" description="Basic and acidic residues" evidence="1">
    <location>
        <begin position="142"/>
        <end position="157"/>
    </location>
</feature>
<gene>
    <name evidence="2" type="ORF">AVDCRST_MAG19-2586</name>
</gene>
<feature type="compositionally biased region" description="Basic residues" evidence="1">
    <location>
        <begin position="197"/>
        <end position="206"/>
    </location>
</feature>
<sequence>DPTLCSRALPHLPPRSRRRQRRHRRRGRPRWDRARRPSRSPQRAADPPGRPVQHTDRHPRRGEEHQPLPHRRIGGGLALQDALRRVCPRQPGDLRPGAGPGQRLDHRWADRHLHPPADRHLLRRHSRHRRGRRLHDQGPPCEDDRLLPAVEVPRDPGRPGVRRRRRHRRRRPRRPRPQDPRRHPRPAGRALPLQHALRLRRPPRRARREEPDQRSLLPEAGRGRPVRLRVVDGRRRLRGGGQPQLLAGGEAGGHPPHPPHNRRRPEPRPGARLRRDRRVQLPEPGGAAATGGEPGPRHPGPALHLPQRLDVQPRQPAPRQAGSPPRHRDGTQHRAVRRRRPARPRQAWSWPDRARQLGTRSDARADPLRPGDGPPGDCRRRRRGRPDPLHGQPGERAARGLADLHAAGAAGGRDRGRAGGDGVRRPRRARHRRQRLRCLRRRLRRRHRRAKRALRAVPLDLPRQLHELQEPRARPPPHPGQGDDRPRAGQARLRPDPAPDHAGHPHALRLVPPLPPRRRQALRRLHRQRRLRPLPHPGGLDGHAV</sequence>
<reference evidence="2" key="1">
    <citation type="submission" date="2020-02" db="EMBL/GenBank/DDBJ databases">
        <authorList>
            <person name="Meier V. D."/>
        </authorList>
    </citation>
    <scope>NUCLEOTIDE SEQUENCE</scope>
    <source>
        <strain evidence="2">AVDCRST_MAG19</strain>
    </source>
</reference>
<feature type="compositionally biased region" description="Low complexity" evidence="1">
    <location>
        <begin position="399"/>
        <end position="408"/>
    </location>
</feature>
<feature type="compositionally biased region" description="Basic residues" evidence="1">
    <location>
        <begin position="425"/>
        <end position="454"/>
    </location>
</feature>
<feature type="compositionally biased region" description="Basic and acidic residues" evidence="1">
    <location>
        <begin position="463"/>
        <end position="473"/>
    </location>
</feature>
<name>A0A6J4V5X7_9BACT</name>
<feature type="non-terminal residue" evidence="2">
    <location>
        <position position="1"/>
    </location>
</feature>
<feature type="region of interest" description="Disordered" evidence="1">
    <location>
        <begin position="1"/>
        <end position="73"/>
    </location>
</feature>
<dbReference type="AlphaFoldDB" id="A0A6J4V5X7"/>
<feature type="compositionally biased region" description="Basic and acidic residues" evidence="1">
    <location>
        <begin position="53"/>
        <end position="67"/>
    </location>
</feature>
<feature type="compositionally biased region" description="Basic and acidic residues" evidence="1">
    <location>
        <begin position="412"/>
        <end position="424"/>
    </location>
</feature>
<protein>
    <submittedName>
        <fullName evidence="2">Oligopeptide ABC transporter, periplasmic oligopeptide-binding protein OppA</fullName>
    </submittedName>
</protein>
<accession>A0A6J4V5X7</accession>
<proteinExistence type="predicted"/>
<feature type="compositionally biased region" description="Basic residues" evidence="1">
    <location>
        <begin position="121"/>
        <end position="133"/>
    </location>
</feature>
<evidence type="ECO:0000256" key="1">
    <source>
        <dbReference type="SAM" id="MobiDB-lite"/>
    </source>
</evidence>
<dbReference type="EMBL" id="CADCWL010000127">
    <property type="protein sequence ID" value="CAA9569046.1"/>
    <property type="molecule type" value="Genomic_DNA"/>
</dbReference>
<feature type="compositionally biased region" description="Basic residues" evidence="1">
    <location>
        <begin position="334"/>
        <end position="343"/>
    </location>
</feature>
<feature type="compositionally biased region" description="Basic and acidic residues" evidence="1">
    <location>
        <begin position="103"/>
        <end position="120"/>
    </location>
</feature>